<sequence>MSPDADTVAPPDEETVSLSRTGSGRDVPPAAVRALGWSTAEGPVAGWAAAVAVALLAFFLRVWRLGTPHQFSFDETYYAKDAWSMLDAGYVRSYVEEADRTILDGRTRGLWEDDPSMIVHPEVGKWLIALGEWAFGMDPFGWRIAAAVVGSLMVLLMCRFVRRVTGSTSLGLVGGLLLSFDGLHLVLSRLALLDIFLAFFLLLGVHCLVADRAWFRERLQRRLGGAGSGGWGPRVLWRPWLVAAGVAFGLAVGTKWTALYPLAAFGVMVWVWSAGARRSHGVRWASARSALLDGVPAFVSLVLVALAVYVATWGGWLAHAAEYEQSSLSDSQYTRYGGGEQWPTATEPDATGLGEVSQSLRSLAHYHRDVYMFHAHFLDDSTHTYASKPSGWLLMNRPVGVDAQLDIEPGTQGCEAPPDSDCLRQVLLLGNPLLWWGGCLALLLAVAMWVGARDWRFGVAVVGVASTWLPWLLYDDRPIFIFYAICCLPFVVLAITLAMGKLIGSVPSPSPRRTAGVVVAGSFFVLVLANFAWFWPIWTDVLLTHDEWLQRMWFSRWI</sequence>
<feature type="transmembrane region" description="Helical" evidence="10">
    <location>
        <begin position="44"/>
        <end position="63"/>
    </location>
</feature>
<evidence type="ECO:0000256" key="5">
    <source>
        <dbReference type="ARBA" id="ARBA00022679"/>
    </source>
</evidence>
<dbReference type="PANTHER" id="PTHR10050">
    <property type="entry name" value="DOLICHYL-PHOSPHATE-MANNOSE--PROTEIN MANNOSYLTRANSFERASE"/>
    <property type="match status" value="1"/>
</dbReference>
<evidence type="ECO:0000256" key="11">
    <source>
        <dbReference type="SAM" id="MobiDB-lite"/>
    </source>
</evidence>
<evidence type="ECO:0000256" key="4">
    <source>
        <dbReference type="ARBA" id="ARBA00022676"/>
    </source>
</evidence>
<keyword evidence="10" id="KW-1003">Cell membrane</keyword>
<dbReference type="EC" id="2.4.1.-" evidence="10"/>
<evidence type="ECO:0000256" key="2">
    <source>
        <dbReference type="ARBA" id="ARBA00004922"/>
    </source>
</evidence>
<comment type="pathway">
    <text evidence="2 10">Protein modification; protein glycosylation.</text>
</comment>
<accession>A0A6J4PCC4</accession>
<comment type="similarity">
    <text evidence="3 10">Belongs to the glycosyltransferase 39 family.</text>
</comment>
<dbReference type="InterPro" id="IPR027005">
    <property type="entry name" value="PMT-like"/>
</dbReference>
<evidence type="ECO:0000256" key="10">
    <source>
        <dbReference type="RuleBase" id="RU367007"/>
    </source>
</evidence>
<dbReference type="PANTHER" id="PTHR10050:SF46">
    <property type="entry name" value="PROTEIN O-MANNOSYL-TRANSFERASE 2"/>
    <property type="match status" value="1"/>
</dbReference>
<dbReference type="GO" id="GO:0005886">
    <property type="term" value="C:plasma membrane"/>
    <property type="evidence" value="ECO:0007669"/>
    <property type="project" value="UniProtKB-SubCell"/>
</dbReference>
<proteinExistence type="inferred from homology"/>
<feature type="transmembrane region" description="Helical" evidence="10">
    <location>
        <begin position="235"/>
        <end position="252"/>
    </location>
</feature>
<dbReference type="EMBL" id="CADCUP010000172">
    <property type="protein sequence ID" value="CAA9406915.1"/>
    <property type="molecule type" value="Genomic_DNA"/>
</dbReference>
<feature type="transmembrane region" description="Helical" evidence="10">
    <location>
        <begin position="480"/>
        <end position="503"/>
    </location>
</feature>
<dbReference type="Pfam" id="PF16192">
    <property type="entry name" value="PMT_4TMC"/>
    <property type="match status" value="1"/>
</dbReference>
<evidence type="ECO:0000256" key="3">
    <source>
        <dbReference type="ARBA" id="ARBA00007222"/>
    </source>
</evidence>
<organism evidence="14">
    <name type="scientific">uncultured Nocardioides sp</name>
    <dbReference type="NCBI Taxonomy" id="198441"/>
    <lineage>
        <taxon>Bacteria</taxon>
        <taxon>Bacillati</taxon>
        <taxon>Actinomycetota</taxon>
        <taxon>Actinomycetes</taxon>
        <taxon>Propionibacteriales</taxon>
        <taxon>Nocardioidaceae</taxon>
        <taxon>Nocardioides</taxon>
        <taxon>environmental samples</taxon>
    </lineage>
</organism>
<feature type="transmembrane region" description="Helical" evidence="10">
    <location>
        <begin position="515"/>
        <end position="538"/>
    </location>
</feature>
<evidence type="ECO:0000313" key="14">
    <source>
        <dbReference type="EMBL" id="CAA9406915.1"/>
    </source>
</evidence>
<keyword evidence="4 10" id="KW-0328">Glycosyltransferase</keyword>
<feature type="transmembrane region" description="Helical" evidence="10">
    <location>
        <begin position="193"/>
        <end position="214"/>
    </location>
</feature>
<feature type="transmembrane region" description="Helical" evidence="10">
    <location>
        <begin position="457"/>
        <end position="474"/>
    </location>
</feature>
<feature type="transmembrane region" description="Helical" evidence="10">
    <location>
        <begin position="433"/>
        <end position="450"/>
    </location>
</feature>
<evidence type="ECO:0000256" key="9">
    <source>
        <dbReference type="ARBA" id="ARBA00093617"/>
    </source>
</evidence>
<dbReference type="InterPro" id="IPR003342">
    <property type="entry name" value="ArnT-like_N"/>
</dbReference>
<evidence type="ECO:0000256" key="1">
    <source>
        <dbReference type="ARBA" id="ARBA00004127"/>
    </source>
</evidence>
<evidence type="ECO:0000259" key="13">
    <source>
        <dbReference type="Pfam" id="PF16192"/>
    </source>
</evidence>
<dbReference type="RefSeq" id="WP_295660334.1">
    <property type="nucleotide sequence ID" value="NZ_CADCUP010000172.1"/>
</dbReference>
<comment type="subcellular location">
    <subcellularLocation>
        <location evidence="10">Cell membrane</location>
    </subcellularLocation>
    <subcellularLocation>
        <location evidence="1">Endomembrane system</location>
        <topology evidence="1">Multi-pass membrane protein</topology>
    </subcellularLocation>
</comment>
<dbReference type="UniPathway" id="UPA00378"/>
<keyword evidence="6 10" id="KW-0812">Transmembrane</keyword>
<dbReference type="AlphaFoldDB" id="A0A6J4PCC4"/>
<dbReference type="InterPro" id="IPR032421">
    <property type="entry name" value="PMT_4TMC"/>
</dbReference>
<gene>
    <name evidence="14" type="ORF">AVDCRST_MAG06-2601</name>
</gene>
<feature type="domain" description="Protein O-mannosyl-transferase C-terminal four TM" evidence="13">
    <location>
        <begin position="361"/>
        <end position="557"/>
    </location>
</feature>
<evidence type="ECO:0000259" key="12">
    <source>
        <dbReference type="Pfam" id="PF02366"/>
    </source>
</evidence>
<feature type="transmembrane region" description="Helical" evidence="10">
    <location>
        <begin position="140"/>
        <end position="158"/>
    </location>
</feature>
<dbReference type="GO" id="GO:0012505">
    <property type="term" value="C:endomembrane system"/>
    <property type="evidence" value="ECO:0007669"/>
    <property type="project" value="UniProtKB-SubCell"/>
</dbReference>
<feature type="region of interest" description="Disordered" evidence="11">
    <location>
        <begin position="1"/>
        <end position="26"/>
    </location>
</feature>
<keyword evidence="7 10" id="KW-1133">Transmembrane helix</keyword>
<feature type="domain" description="ArnT-like N-terminal" evidence="12">
    <location>
        <begin position="52"/>
        <end position="302"/>
    </location>
</feature>
<evidence type="ECO:0000256" key="6">
    <source>
        <dbReference type="ARBA" id="ARBA00022692"/>
    </source>
</evidence>
<evidence type="ECO:0000256" key="7">
    <source>
        <dbReference type="ARBA" id="ARBA00022989"/>
    </source>
</evidence>
<reference evidence="14" key="1">
    <citation type="submission" date="2020-02" db="EMBL/GenBank/DDBJ databases">
        <authorList>
            <person name="Meier V. D."/>
        </authorList>
    </citation>
    <scope>NUCLEOTIDE SEQUENCE</scope>
    <source>
        <strain evidence="14">AVDCRST_MAG06</strain>
    </source>
</reference>
<keyword evidence="5 10" id="KW-0808">Transferase</keyword>
<dbReference type="GO" id="GO:0004169">
    <property type="term" value="F:dolichyl-phosphate-mannose-protein mannosyltransferase activity"/>
    <property type="evidence" value="ECO:0007669"/>
    <property type="project" value="UniProtKB-UniRule"/>
</dbReference>
<feature type="transmembrane region" description="Helical" evidence="10">
    <location>
        <begin position="258"/>
        <end position="276"/>
    </location>
</feature>
<feature type="transmembrane region" description="Helical" evidence="10">
    <location>
        <begin position="170"/>
        <end position="187"/>
    </location>
</feature>
<protein>
    <recommendedName>
        <fullName evidence="9 10">Polyprenol-phosphate-mannose--protein mannosyltransferase</fullName>
        <ecNumber evidence="10">2.4.1.-</ecNumber>
    </recommendedName>
</protein>
<dbReference type="Pfam" id="PF02366">
    <property type="entry name" value="PMT"/>
    <property type="match status" value="1"/>
</dbReference>
<name>A0A6J4PCC4_9ACTN</name>
<keyword evidence="8 10" id="KW-0472">Membrane</keyword>
<evidence type="ECO:0000256" key="8">
    <source>
        <dbReference type="ARBA" id="ARBA00023136"/>
    </source>
</evidence>
<comment type="function">
    <text evidence="10">Protein O-mannosyltransferase that catalyzes the transfer of a single mannose residue from a polyprenol phospho-mannosyl lipidic donor to the hydroxyl group of selected serine and threonine residues in acceptor proteins.</text>
</comment>
<feature type="transmembrane region" description="Helical" evidence="10">
    <location>
        <begin position="297"/>
        <end position="318"/>
    </location>
</feature>